<dbReference type="EMBL" id="LXQA010731263">
    <property type="protein sequence ID" value="MCI68142.1"/>
    <property type="molecule type" value="Genomic_DNA"/>
</dbReference>
<evidence type="ECO:0000259" key="1">
    <source>
        <dbReference type="Pfam" id="PF03732"/>
    </source>
</evidence>
<keyword evidence="3" id="KW-1185">Reference proteome</keyword>
<evidence type="ECO:0000313" key="2">
    <source>
        <dbReference type="EMBL" id="MCI68142.1"/>
    </source>
</evidence>
<comment type="caution">
    <text evidence="2">The sequence shown here is derived from an EMBL/GenBank/DDBJ whole genome shotgun (WGS) entry which is preliminary data.</text>
</comment>
<protein>
    <recommendedName>
        <fullName evidence="1">Retrotransposon gag domain-containing protein</fullName>
    </recommendedName>
</protein>
<organism evidence="2 3">
    <name type="scientific">Trifolium medium</name>
    <dbReference type="NCBI Taxonomy" id="97028"/>
    <lineage>
        <taxon>Eukaryota</taxon>
        <taxon>Viridiplantae</taxon>
        <taxon>Streptophyta</taxon>
        <taxon>Embryophyta</taxon>
        <taxon>Tracheophyta</taxon>
        <taxon>Spermatophyta</taxon>
        <taxon>Magnoliopsida</taxon>
        <taxon>eudicotyledons</taxon>
        <taxon>Gunneridae</taxon>
        <taxon>Pentapetalae</taxon>
        <taxon>rosids</taxon>
        <taxon>fabids</taxon>
        <taxon>Fabales</taxon>
        <taxon>Fabaceae</taxon>
        <taxon>Papilionoideae</taxon>
        <taxon>50 kb inversion clade</taxon>
        <taxon>NPAAA clade</taxon>
        <taxon>Hologalegina</taxon>
        <taxon>IRL clade</taxon>
        <taxon>Trifolieae</taxon>
        <taxon>Trifolium</taxon>
    </lineage>
</organism>
<dbReference type="AlphaFoldDB" id="A0A392U495"/>
<accession>A0A392U495</accession>
<feature type="domain" description="Retrotransposon gag" evidence="1">
    <location>
        <begin position="2"/>
        <end position="51"/>
    </location>
</feature>
<evidence type="ECO:0000313" key="3">
    <source>
        <dbReference type="Proteomes" id="UP000265520"/>
    </source>
</evidence>
<dbReference type="Proteomes" id="UP000265520">
    <property type="component" value="Unassembled WGS sequence"/>
</dbReference>
<reference evidence="2 3" key="1">
    <citation type="journal article" date="2018" name="Front. Plant Sci.">
        <title>Red Clover (Trifolium pratense) and Zigzag Clover (T. medium) - A Picture of Genomic Similarities and Differences.</title>
        <authorList>
            <person name="Dluhosova J."/>
            <person name="Istvanek J."/>
            <person name="Nedelnik J."/>
            <person name="Repkova J."/>
        </authorList>
    </citation>
    <scope>NUCLEOTIDE SEQUENCE [LARGE SCALE GENOMIC DNA]</scope>
    <source>
        <strain evidence="3">cv. 10/8</strain>
        <tissue evidence="2">Leaf</tissue>
    </source>
</reference>
<dbReference type="Pfam" id="PF03732">
    <property type="entry name" value="Retrotrans_gag"/>
    <property type="match status" value="1"/>
</dbReference>
<name>A0A392U495_9FABA</name>
<sequence length="77" mass="8804">LPPGSIDSWTKLCRLFTAHFTTSRRQPKTEAALEAIIQREGEPLRTYLVEVKIDDKMKLYLLDRGLRRGSDFAKALA</sequence>
<proteinExistence type="predicted"/>
<feature type="non-terminal residue" evidence="2">
    <location>
        <position position="1"/>
    </location>
</feature>
<dbReference type="InterPro" id="IPR005162">
    <property type="entry name" value="Retrotrans_gag_dom"/>
</dbReference>